<dbReference type="AlphaFoldDB" id="A0A547Q2H9"/>
<feature type="transmembrane region" description="Helical" evidence="1">
    <location>
        <begin position="6"/>
        <end position="28"/>
    </location>
</feature>
<gene>
    <name evidence="4" type="ORF">FEV53_09860</name>
</gene>
<dbReference type="PANTHER" id="PTHR37464">
    <property type="entry name" value="BLL2463 PROTEIN"/>
    <property type="match status" value="1"/>
</dbReference>
<keyword evidence="1" id="KW-0812">Transmembrane</keyword>
<evidence type="ECO:0000259" key="2">
    <source>
        <dbReference type="Pfam" id="PF07584"/>
    </source>
</evidence>
<dbReference type="InterPro" id="IPR029062">
    <property type="entry name" value="Class_I_gatase-like"/>
</dbReference>
<evidence type="ECO:0000259" key="3">
    <source>
        <dbReference type="Pfam" id="PF13709"/>
    </source>
</evidence>
<dbReference type="SUPFAM" id="SSF52317">
    <property type="entry name" value="Class I glutamine amidotransferase-like"/>
    <property type="match status" value="1"/>
</dbReference>
<keyword evidence="1" id="KW-0472">Membrane</keyword>
<name>A0A547Q2H9_9RHOB</name>
<organism evidence="4 5">
    <name type="scientific">Palleronia caenipelagi</name>
    <dbReference type="NCBI Taxonomy" id="2489174"/>
    <lineage>
        <taxon>Bacteria</taxon>
        <taxon>Pseudomonadati</taxon>
        <taxon>Pseudomonadota</taxon>
        <taxon>Alphaproteobacteria</taxon>
        <taxon>Rhodobacterales</taxon>
        <taxon>Roseobacteraceae</taxon>
        <taxon>Palleronia</taxon>
    </lineage>
</organism>
<reference evidence="4 5" key="1">
    <citation type="submission" date="2019-06" db="EMBL/GenBank/DDBJ databases">
        <title>Paenimaribius caenipelagi gen. nov., sp. nov., isolated from a tidal flat.</title>
        <authorList>
            <person name="Yoon J.-H."/>
        </authorList>
    </citation>
    <scope>NUCLEOTIDE SEQUENCE [LARGE SCALE GENOMIC DNA]</scope>
    <source>
        <strain evidence="4 5">JBTF-M29</strain>
    </source>
</reference>
<keyword evidence="1" id="KW-1133">Transmembrane helix</keyword>
<dbReference type="PANTHER" id="PTHR37464:SF1">
    <property type="entry name" value="BLL2463 PROTEIN"/>
    <property type="match status" value="1"/>
</dbReference>
<evidence type="ECO:0000313" key="4">
    <source>
        <dbReference type="EMBL" id="TRD20596.1"/>
    </source>
</evidence>
<proteinExistence type="predicted"/>
<dbReference type="CDD" id="cd03143">
    <property type="entry name" value="A4_beta-galactosidase_middle_domain"/>
    <property type="match status" value="1"/>
</dbReference>
<dbReference type="Proteomes" id="UP000318590">
    <property type="component" value="Unassembled WGS sequence"/>
</dbReference>
<evidence type="ECO:0000313" key="5">
    <source>
        <dbReference type="Proteomes" id="UP000318590"/>
    </source>
</evidence>
<dbReference type="RefSeq" id="WP_142834651.1">
    <property type="nucleotide sequence ID" value="NZ_VFSV01000014.1"/>
</dbReference>
<protein>
    <submittedName>
        <fullName evidence="4">DUF4159 domain-containing protein</fullName>
    </submittedName>
</protein>
<comment type="caution">
    <text evidence="4">The sequence shown here is derived from an EMBL/GenBank/DDBJ whole genome shotgun (WGS) entry which is preliminary data.</text>
</comment>
<accession>A0A547Q2H9</accession>
<dbReference type="Gene3D" id="3.40.50.880">
    <property type="match status" value="1"/>
</dbReference>
<dbReference type="Gene3D" id="3.40.50.12140">
    <property type="entry name" value="Domain of unknown function DUF4159"/>
    <property type="match status" value="1"/>
</dbReference>
<sequence>MLVLGPIGFTAPLVLLALPLLALLWLILRAVPPAPVRRRFPGVALLLGLRDEEQTTDRTPWWLLLLRMLAIAAAIVGFAGPVLNPEDRVAGDAPLLILMDGGWADASDWPARMNRVEAALEEAQRDGRPAAVVLATDLPPDAEIPLRDGRSWVAQLGGLRPRAWSPSDPADWLGTREGRHDTLWLADGLEYSWRGAVLDLLDGRGDVEIVQGSAPVYGLTPGRLDEGAFELTALRTEAGPESVIRLNAIGPNPAGMTGVLSGVDLSFTAGETTATARLDLPPELRNRVTRFELAGIRSAGGVSLVDDALRRREVAILAGQENREGLQLLDPLHFLRQALDPVTDLIEGSLDEVLLANPDTIILADVARVTDTQETALTDWVEGGGLLVRFAGPRLAASDLARVSEDALMPVRLRAGGQSVGGAMSWGEAKRVQDFPESSPFFGLPVPAEVEVSAQVLAQPDPGLSERTIASLADGTPLVTRKPLGAGQVVLFHVTANAEWSTLPLSGLFVAMLERLAVSSRAAEPGAAELAGTVWSLDQELDGFGLLQEAGTRAGVPGETLAEAAPGPELPPGLYASDARRIALNVLSSNAELRPAVWPASARVSGLGAREERALAGPLLALALGLLSLDVLAALWVSGRLLGPRVALLLVGVLAVSGAPQVQAQQDSAADLEAAARVTLAHVLTGDPTRDRIAAAGLQGLGDMLARRTSVEPALPVAVDPERDELVFYPLLYWPVTADQPIPSDAAYARLNAYLRTGGMILFDTADADIAGSGALTPAGERLQRIAARLDVPPLERVPEDHVLTRTFYLLQDFPGRYARGPVWVEAAPPGQVQAEGMPFRDLNDNVTPVVIGGNDWASAWALDEMGRPLRPVGRGFAGDRQREIAYRFGINLVMYVLTGNYKSDQVHVPALLDRLGN</sequence>
<dbReference type="Pfam" id="PF07584">
    <property type="entry name" value="BatA"/>
    <property type="match status" value="1"/>
</dbReference>
<keyword evidence="5" id="KW-1185">Reference proteome</keyword>
<dbReference type="InterPro" id="IPR024163">
    <property type="entry name" value="Aerotolerance_reg_N"/>
</dbReference>
<dbReference type="OrthoDB" id="9773014at2"/>
<feature type="domain" description="DUF4159" evidence="3">
    <location>
        <begin position="679"/>
        <end position="898"/>
    </location>
</feature>
<dbReference type="InterPro" id="IPR025297">
    <property type="entry name" value="DUF4159"/>
</dbReference>
<dbReference type="NCBIfam" id="TIGR02226">
    <property type="entry name" value="two_anch"/>
    <property type="match status" value="1"/>
</dbReference>
<dbReference type="EMBL" id="VFSV01000014">
    <property type="protein sequence ID" value="TRD20596.1"/>
    <property type="molecule type" value="Genomic_DNA"/>
</dbReference>
<evidence type="ECO:0000256" key="1">
    <source>
        <dbReference type="SAM" id="Phobius"/>
    </source>
</evidence>
<dbReference type="InterPro" id="IPR011933">
    <property type="entry name" value="Double_TM_dom"/>
</dbReference>
<dbReference type="Pfam" id="PF13709">
    <property type="entry name" value="DUF4159"/>
    <property type="match status" value="1"/>
</dbReference>
<feature type="domain" description="Aerotolerance regulator N-terminal" evidence="2">
    <location>
        <begin position="7"/>
        <end position="81"/>
    </location>
</feature>
<feature type="transmembrane region" description="Helical" evidence="1">
    <location>
        <begin position="61"/>
        <end position="83"/>
    </location>
</feature>